<dbReference type="RefSeq" id="WP_076978569.1">
    <property type="nucleotide sequence ID" value="NZ_CP019124.1"/>
</dbReference>
<gene>
    <name evidence="1" type="ORF">BV394_01395</name>
</gene>
<dbReference type="Gene3D" id="3.30.565.10">
    <property type="entry name" value="Histidine kinase-like ATPase, C-terminal domain"/>
    <property type="match status" value="1"/>
</dbReference>
<dbReference type="EMBL" id="CP019124">
    <property type="protein sequence ID" value="APX88544.1"/>
    <property type="molecule type" value="Genomic_DNA"/>
</dbReference>
<name>A0A1U7DEX2_9RHOB</name>
<reference evidence="1 2" key="1">
    <citation type="submission" date="2017-01" db="EMBL/GenBank/DDBJ databases">
        <title>Genomic analysis of Xuhuaishuia manganoxidans DY6-4.</title>
        <authorList>
            <person name="Wang X."/>
        </authorList>
    </citation>
    <scope>NUCLEOTIDE SEQUENCE [LARGE SCALE GENOMIC DNA]</scope>
    <source>
        <strain evidence="1 2">DY6-4</strain>
    </source>
</reference>
<dbReference type="InterPro" id="IPR018762">
    <property type="entry name" value="ChpT_C"/>
</dbReference>
<accession>A0A2M9DGR1</accession>
<proteinExistence type="predicted"/>
<dbReference type="AlphaFoldDB" id="A0A1U7DEX2"/>
<dbReference type="Pfam" id="PF10090">
    <property type="entry name" value="HPTransfase"/>
    <property type="match status" value="1"/>
</dbReference>
<protein>
    <submittedName>
        <fullName evidence="1">Uncharacterized protein</fullName>
    </submittedName>
</protein>
<dbReference type="InterPro" id="IPR036890">
    <property type="entry name" value="HATPase_C_sf"/>
</dbReference>
<keyword evidence="2" id="KW-1185">Reference proteome</keyword>
<dbReference type="Proteomes" id="UP000187266">
    <property type="component" value="Chromosome"/>
</dbReference>
<evidence type="ECO:0000313" key="2">
    <source>
        <dbReference type="Proteomes" id="UP000187266"/>
    </source>
</evidence>
<dbReference type="Gene3D" id="1.10.287.130">
    <property type="match status" value="1"/>
</dbReference>
<organism evidence="1 2">
    <name type="scientific">Brevirhabdus pacifica</name>
    <dbReference type="NCBI Taxonomy" id="1267768"/>
    <lineage>
        <taxon>Bacteria</taxon>
        <taxon>Pseudomonadati</taxon>
        <taxon>Pseudomonadota</taxon>
        <taxon>Alphaproteobacteria</taxon>
        <taxon>Rhodobacterales</taxon>
        <taxon>Paracoccaceae</taxon>
        <taxon>Brevirhabdus</taxon>
    </lineage>
</organism>
<accession>A0A1U7DEX2</accession>
<evidence type="ECO:0000313" key="1">
    <source>
        <dbReference type="EMBL" id="APX88544.1"/>
    </source>
</evidence>
<sequence>MNRTSDLATSVGTRICHDIISPLGAIGNGLELLELTGVAGPEVDLILQSVASASARLRAFRLAFGPSDLSQPVPREELAEILEGYFAGERFGVDWQGARNLTRDEAKGAILGLLCLETALPHGGRLELESSDGIVLRGHGEATSRDAACWDLLSAGRDRADHVAQPEPAQIHFAMLGAHLDALRRTPKEAWGPEGISLAL</sequence>
<dbReference type="OrthoDB" id="9803702at2"/>
<dbReference type="STRING" id="1267768.BV394_01395"/>